<evidence type="ECO:0000256" key="1">
    <source>
        <dbReference type="SAM" id="Phobius"/>
    </source>
</evidence>
<evidence type="ECO:0000313" key="3">
    <source>
        <dbReference type="Proteomes" id="UP000061809"/>
    </source>
</evidence>
<gene>
    <name evidence="2" type="ORF">BcellWH2_02599</name>
</gene>
<dbReference type="PATRIC" id="fig|246787.4.peg.2676"/>
<dbReference type="KEGG" id="bcel:BcellWH2_02599"/>
<protein>
    <submittedName>
        <fullName evidence="2">Uncharacterized protein</fullName>
    </submittedName>
</protein>
<keyword evidence="1" id="KW-0472">Membrane</keyword>
<proteinExistence type="predicted"/>
<dbReference type="AlphaFoldDB" id="A0A0P0G713"/>
<keyword evidence="1" id="KW-1133">Transmembrane helix</keyword>
<accession>A0A0P0G713</accession>
<name>A0A0P0G713_9BACE</name>
<feature type="transmembrane region" description="Helical" evidence="1">
    <location>
        <begin position="12"/>
        <end position="30"/>
    </location>
</feature>
<dbReference type="RefSeq" id="WP_029426222.1">
    <property type="nucleotide sequence ID" value="NZ_CP012801.1"/>
</dbReference>
<evidence type="ECO:0000313" key="2">
    <source>
        <dbReference type="EMBL" id="ALJ59838.1"/>
    </source>
</evidence>
<sequence length="167" mass="19619">MEEEKCLKYYWSKIILITGIAFILTTCMYINRKSKEQHAKENGNEPYKALSVKYQDSIYRMVLRSNDIVLKMKYPDEFLRTLKDSGVLNIDSATFYELRKDIVTPQPLIDSIFKGNVDTLLSHFFDDNGFIAFELSYDEEKYLIDILYRNKILVNVACESGYLYIDN</sequence>
<reference evidence="2 3" key="1">
    <citation type="journal article" date="2015" name="Science">
        <title>Genetic determinants of in vivo fitness and diet responsiveness in multiple human gut Bacteroides.</title>
        <authorList>
            <person name="Wu M."/>
            <person name="McNulty N.P."/>
            <person name="Rodionov D.A."/>
            <person name="Khoroshkin M.S."/>
            <person name="Griffin N.W."/>
            <person name="Cheng J."/>
            <person name="Latreille P."/>
            <person name="Kerstetter R.A."/>
            <person name="Terrapon N."/>
            <person name="Henrissat B."/>
            <person name="Osterman A.L."/>
            <person name="Gordon J.I."/>
        </authorList>
    </citation>
    <scope>NUCLEOTIDE SEQUENCE [LARGE SCALE GENOMIC DNA]</scope>
    <source>
        <strain evidence="2 3">WH2</strain>
    </source>
</reference>
<organism evidence="2 3">
    <name type="scientific">Bacteroides cellulosilyticus</name>
    <dbReference type="NCBI Taxonomy" id="246787"/>
    <lineage>
        <taxon>Bacteria</taxon>
        <taxon>Pseudomonadati</taxon>
        <taxon>Bacteroidota</taxon>
        <taxon>Bacteroidia</taxon>
        <taxon>Bacteroidales</taxon>
        <taxon>Bacteroidaceae</taxon>
        <taxon>Bacteroides</taxon>
    </lineage>
</organism>
<dbReference type="EMBL" id="CP012801">
    <property type="protein sequence ID" value="ALJ59838.1"/>
    <property type="molecule type" value="Genomic_DNA"/>
</dbReference>
<dbReference type="Proteomes" id="UP000061809">
    <property type="component" value="Chromosome"/>
</dbReference>
<keyword evidence="1" id="KW-0812">Transmembrane</keyword>